<accession>A0A8B0STN6</accession>
<name>A0A8B0STN6_KLEPN</name>
<dbReference type="AlphaFoldDB" id="A0A8B0STN6"/>
<keyword evidence="1" id="KW-0614">Plasmid</keyword>
<geneLocation type="plasmid" evidence="1">
    <name>p17-15-vir-like</name>
</geneLocation>
<protein>
    <submittedName>
        <fullName evidence="1">Uncharacterized protein</fullName>
    </submittedName>
</protein>
<organism evidence="1">
    <name type="scientific">Klebsiella pneumoniae</name>
    <dbReference type="NCBI Taxonomy" id="573"/>
    <lineage>
        <taxon>Bacteria</taxon>
        <taxon>Pseudomonadati</taxon>
        <taxon>Pseudomonadota</taxon>
        <taxon>Gammaproteobacteria</taxon>
        <taxon>Enterobacterales</taxon>
        <taxon>Enterobacteriaceae</taxon>
        <taxon>Klebsiella/Raoultella group</taxon>
        <taxon>Klebsiella</taxon>
        <taxon>Klebsiella pneumoniae complex</taxon>
    </lineage>
</organism>
<proteinExistence type="predicted"/>
<evidence type="ECO:0000313" key="1">
    <source>
        <dbReference type="EMBL" id="QTX14040.1"/>
    </source>
</evidence>
<sequence length="37" mass="4374">MKCPSGCFHHYFIKLCTCKILFFSVGHLSNQTQKNRR</sequence>
<reference evidence="1" key="1">
    <citation type="submission" date="2020-01" db="EMBL/GenBank/DDBJ databases">
        <authorList>
            <person name="Qin S."/>
        </authorList>
    </citation>
    <scope>NUCLEOTIDE SEQUENCE</scope>
    <source>
        <strain evidence="1">CVir17-16-YZ6g</strain>
        <plasmid evidence="1">p17-15-vir-like</plasmid>
    </source>
</reference>
<dbReference type="EMBL" id="MN956836">
    <property type="protein sequence ID" value="QTX14040.1"/>
    <property type="molecule type" value="Genomic_DNA"/>
</dbReference>